<feature type="transmembrane region" description="Helical" evidence="8">
    <location>
        <begin position="293"/>
        <end position="312"/>
    </location>
</feature>
<accession>A0A9D1KZL3</accession>
<feature type="transmembrane region" description="Helical" evidence="8">
    <location>
        <begin position="74"/>
        <end position="107"/>
    </location>
</feature>
<dbReference type="GO" id="GO:0009401">
    <property type="term" value="P:phosphoenolpyruvate-dependent sugar phosphotransferase system"/>
    <property type="evidence" value="ECO:0007669"/>
    <property type="project" value="InterPro"/>
</dbReference>
<keyword evidence="5 8" id="KW-0812">Transmembrane</keyword>
<organism evidence="10 11">
    <name type="scientific">Candidatus Fimiplasma intestinipullorum</name>
    <dbReference type="NCBI Taxonomy" id="2840825"/>
    <lineage>
        <taxon>Bacteria</taxon>
        <taxon>Bacillati</taxon>
        <taxon>Bacillota</taxon>
        <taxon>Clostridia</taxon>
        <taxon>Eubacteriales</taxon>
        <taxon>Candidatus Fimiplasma</taxon>
    </lineage>
</organism>
<dbReference type="Pfam" id="PF13303">
    <property type="entry name" value="PTS_EIIC_2"/>
    <property type="match status" value="1"/>
</dbReference>
<evidence type="ECO:0000256" key="2">
    <source>
        <dbReference type="ARBA" id="ARBA00022448"/>
    </source>
</evidence>
<evidence type="ECO:0000256" key="1">
    <source>
        <dbReference type="ARBA" id="ARBA00004651"/>
    </source>
</evidence>
<evidence type="ECO:0000313" key="10">
    <source>
        <dbReference type="EMBL" id="HIU12910.1"/>
    </source>
</evidence>
<evidence type="ECO:0000256" key="8">
    <source>
        <dbReference type="SAM" id="Phobius"/>
    </source>
</evidence>
<reference evidence="10" key="1">
    <citation type="submission" date="2020-10" db="EMBL/GenBank/DDBJ databases">
        <authorList>
            <person name="Gilroy R."/>
        </authorList>
    </citation>
    <scope>NUCLEOTIDE SEQUENCE</scope>
    <source>
        <strain evidence="10">CHK195-11698</strain>
    </source>
</reference>
<keyword evidence="2" id="KW-0813">Transport</keyword>
<evidence type="ECO:0000256" key="4">
    <source>
        <dbReference type="ARBA" id="ARBA00022597"/>
    </source>
</evidence>
<keyword evidence="7 8" id="KW-0472">Membrane</keyword>
<dbReference type="GO" id="GO:0008982">
    <property type="term" value="F:protein-N(PI)-phosphohistidine-sugar phosphotransferase activity"/>
    <property type="evidence" value="ECO:0007669"/>
    <property type="project" value="InterPro"/>
</dbReference>
<evidence type="ECO:0000259" key="9">
    <source>
        <dbReference type="Pfam" id="PF13303"/>
    </source>
</evidence>
<feature type="domain" description="Phosphotransferase system EIIC" evidence="9">
    <location>
        <begin position="16"/>
        <end position="327"/>
    </location>
</feature>
<dbReference type="EMBL" id="DVMJ01000015">
    <property type="protein sequence ID" value="HIU12910.1"/>
    <property type="molecule type" value="Genomic_DNA"/>
</dbReference>
<evidence type="ECO:0000256" key="7">
    <source>
        <dbReference type="ARBA" id="ARBA00023136"/>
    </source>
</evidence>
<feature type="transmembrane region" description="Helical" evidence="8">
    <location>
        <begin position="161"/>
        <end position="181"/>
    </location>
</feature>
<comment type="caution">
    <text evidence="10">The sequence shown here is derived from an EMBL/GenBank/DDBJ whole genome shotgun (WGS) entry which is preliminary data.</text>
</comment>
<dbReference type="GO" id="GO:0005886">
    <property type="term" value="C:plasma membrane"/>
    <property type="evidence" value="ECO:0007669"/>
    <property type="project" value="UniProtKB-SubCell"/>
</dbReference>
<keyword evidence="3" id="KW-1003">Cell membrane</keyword>
<dbReference type="AlphaFoldDB" id="A0A9D1KZL3"/>
<gene>
    <name evidence="10" type="ORF">IAD15_02420</name>
</gene>
<keyword evidence="4 10" id="KW-0762">Sugar transport</keyword>
<feature type="transmembrane region" description="Helical" evidence="8">
    <location>
        <begin position="238"/>
        <end position="262"/>
    </location>
</feature>
<evidence type="ECO:0000256" key="3">
    <source>
        <dbReference type="ARBA" id="ARBA00022475"/>
    </source>
</evidence>
<evidence type="ECO:0000313" key="11">
    <source>
        <dbReference type="Proteomes" id="UP000824175"/>
    </source>
</evidence>
<feature type="transmembrane region" description="Helical" evidence="8">
    <location>
        <begin position="119"/>
        <end position="141"/>
    </location>
</feature>
<dbReference type="Proteomes" id="UP000824175">
    <property type="component" value="Unassembled WGS sequence"/>
</dbReference>
<reference evidence="10" key="2">
    <citation type="journal article" date="2021" name="PeerJ">
        <title>Extensive microbial diversity within the chicken gut microbiome revealed by metagenomics and culture.</title>
        <authorList>
            <person name="Gilroy R."/>
            <person name="Ravi A."/>
            <person name="Getino M."/>
            <person name="Pursley I."/>
            <person name="Horton D.L."/>
            <person name="Alikhan N.F."/>
            <person name="Baker D."/>
            <person name="Gharbi K."/>
            <person name="Hall N."/>
            <person name="Watson M."/>
            <person name="Adriaenssens E.M."/>
            <person name="Foster-Nyarko E."/>
            <person name="Jarju S."/>
            <person name="Secka A."/>
            <person name="Antonio M."/>
            <person name="Oren A."/>
            <person name="Chaudhuri R.R."/>
            <person name="La Ragione R."/>
            <person name="Hildebrand F."/>
            <person name="Pallen M.J."/>
        </authorList>
    </citation>
    <scope>NUCLEOTIDE SEQUENCE</scope>
    <source>
        <strain evidence="10">CHK195-11698</strain>
    </source>
</reference>
<sequence>MASKRKRGGEHWLLHSLDGLAYGVFVSIVLGQLLITLGNEIGWSDGVSWGESIRTLAGPAIGIGVAWASGTSGLTLLCAALTGAILSGSGAGWVLLAYLAVLVSVVCSRLIEGKTPIDIFLIPILSIALALLMARFIAPYVNWLVSWLALQIGRCLGYQTIWMSMLVAAVMGLVSLSPIMAVSLSALLGLDGLAAGAAIAGICSQMLGLAIMSVDDNDMGDVIAIGIGTPLLQFKNVLLHPLILIPTLLTSLVTGPLSACVFQLSGNATGAGMGMTALAGPLSIVSVMGPDAWLGIIIVDILLPIFISYSFYRLFKKLGWIHPGDLKVSRL</sequence>
<evidence type="ECO:0000256" key="5">
    <source>
        <dbReference type="ARBA" id="ARBA00022692"/>
    </source>
</evidence>
<comment type="subcellular location">
    <subcellularLocation>
        <location evidence="1">Cell membrane</location>
        <topology evidence="1">Multi-pass membrane protein</topology>
    </subcellularLocation>
</comment>
<feature type="transmembrane region" description="Helical" evidence="8">
    <location>
        <begin position="12"/>
        <end position="35"/>
    </location>
</feature>
<feature type="transmembrane region" description="Helical" evidence="8">
    <location>
        <begin position="269"/>
        <end position="287"/>
    </location>
</feature>
<name>A0A9D1KZL3_9FIRM</name>
<feature type="transmembrane region" description="Helical" evidence="8">
    <location>
        <begin position="193"/>
        <end position="212"/>
    </location>
</feature>
<protein>
    <submittedName>
        <fullName evidence="10">PTS sugar transporter subunit IIC</fullName>
    </submittedName>
</protein>
<keyword evidence="6 8" id="KW-1133">Transmembrane helix</keyword>
<dbReference type="InterPro" id="IPR003352">
    <property type="entry name" value="PTS_EIIC"/>
</dbReference>
<evidence type="ECO:0000256" key="6">
    <source>
        <dbReference type="ARBA" id="ARBA00022989"/>
    </source>
</evidence>
<proteinExistence type="predicted"/>